<organism evidence="1 2">
    <name type="scientific">Phocaeicola vulgatus str. 3775 SL</name>
    <name type="common">B</name>
    <name type="synonym">iv</name>
    <dbReference type="NCBI Taxonomy" id="1339350"/>
    <lineage>
        <taxon>Bacteria</taxon>
        <taxon>Pseudomonadati</taxon>
        <taxon>Bacteroidota</taxon>
        <taxon>Bacteroidia</taxon>
        <taxon>Bacteroidales</taxon>
        <taxon>Bacteroidaceae</taxon>
        <taxon>Phocaeicola</taxon>
    </lineage>
</organism>
<evidence type="ECO:0000313" key="1">
    <source>
        <dbReference type="EMBL" id="KDS29629.1"/>
    </source>
</evidence>
<sequence length="61" mass="7336">MLVAISPFESYKHESKDKHITDKQPGTLFTFEICFRRFFNFHKLCFKIKCFSLRANVTQIF</sequence>
<dbReference type="EMBL" id="JNHI01000019">
    <property type="protein sequence ID" value="KDS29629.1"/>
    <property type="molecule type" value="Genomic_DNA"/>
</dbReference>
<dbReference type="AlphaFoldDB" id="A0A078R231"/>
<proteinExistence type="predicted"/>
<accession>A0A078R231</accession>
<gene>
    <name evidence="1" type="ORF">M097_2771</name>
</gene>
<comment type="caution">
    <text evidence="1">The sequence shown here is derived from an EMBL/GenBank/DDBJ whole genome shotgun (WGS) entry which is preliminary data.</text>
</comment>
<dbReference type="Proteomes" id="UP000028134">
    <property type="component" value="Unassembled WGS sequence"/>
</dbReference>
<evidence type="ECO:0000313" key="2">
    <source>
        <dbReference type="Proteomes" id="UP000028134"/>
    </source>
</evidence>
<name>A0A078R231_PHOVU</name>
<protein>
    <submittedName>
        <fullName evidence="1">Uncharacterized protein</fullName>
    </submittedName>
</protein>
<reference evidence="1 2" key="1">
    <citation type="submission" date="2014-04" db="EMBL/GenBank/DDBJ databases">
        <authorList>
            <person name="Sears C."/>
            <person name="Carroll K."/>
            <person name="Sack B.R."/>
            <person name="Qadri F."/>
            <person name="Myers L.L."/>
            <person name="Chung G.-T."/>
            <person name="Escheverria P."/>
            <person name="Fraser C.M."/>
            <person name="Sadzewicz L."/>
            <person name="Shefchek K.A."/>
            <person name="Tallon L."/>
            <person name="Das S.P."/>
            <person name="Daugherty S."/>
            <person name="Mongodin E.F."/>
        </authorList>
    </citation>
    <scope>NUCLEOTIDE SEQUENCE [LARGE SCALE GENOMIC DNA]</scope>
    <source>
        <strain evidence="2">3775 SL(B) 10 (iv)</strain>
    </source>
</reference>